<feature type="transmembrane region" description="Helical" evidence="2">
    <location>
        <begin position="161"/>
        <end position="180"/>
    </location>
</feature>
<protein>
    <submittedName>
        <fullName evidence="4">ArsR family transcriptional regulator</fullName>
    </submittedName>
</protein>
<feature type="transmembrane region" description="Helical" evidence="2">
    <location>
        <begin position="136"/>
        <end position="155"/>
    </location>
</feature>
<dbReference type="InterPro" id="IPR055768">
    <property type="entry name" value="DUF7344"/>
</dbReference>
<keyword evidence="2" id="KW-0812">Transmembrane</keyword>
<dbReference type="Proteomes" id="UP000466535">
    <property type="component" value="Unassembled WGS sequence"/>
</dbReference>
<evidence type="ECO:0000256" key="2">
    <source>
        <dbReference type="SAM" id="Phobius"/>
    </source>
</evidence>
<evidence type="ECO:0000313" key="4">
    <source>
        <dbReference type="EMBL" id="MXR52962.1"/>
    </source>
</evidence>
<proteinExistence type="predicted"/>
<feature type="domain" description="DUF7344" evidence="3">
    <location>
        <begin position="35"/>
        <end position="114"/>
    </location>
</feature>
<feature type="compositionally biased region" description="Basic and acidic residues" evidence="1">
    <location>
        <begin position="10"/>
        <end position="23"/>
    </location>
</feature>
<name>A0A6B0TC35_9EURY</name>
<keyword evidence="5" id="KW-1185">Reference proteome</keyword>
<accession>A0A6B0TC35</accession>
<feature type="region of interest" description="Disordered" evidence="1">
    <location>
        <begin position="1"/>
        <end position="27"/>
    </location>
</feature>
<keyword evidence="2" id="KW-0472">Membrane</keyword>
<dbReference type="Pfam" id="PF24035">
    <property type="entry name" value="DUF7344"/>
    <property type="match status" value="1"/>
</dbReference>
<evidence type="ECO:0000256" key="1">
    <source>
        <dbReference type="SAM" id="MobiDB-lite"/>
    </source>
</evidence>
<gene>
    <name evidence="4" type="ORF">GRX03_15285</name>
</gene>
<evidence type="ECO:0000259" key="3">
    <source>
        <dbReference type="Pfam" id="PF24035"/>
    </source>
</evidence>
<dbReference type="EMBL" id="WUUT01000007">
    <property type="protein sequence ID" value="MXR52962.1"/>
    <property type="molecule type" value="Genomic_DNA"/>
</dbReference>
<dbReference type="OrthoDB" id="331021at2157"/>
<comment type="caution">
    <text evidence="4">The sequence shown here is derived from an EMBL/GenBank/DDBJ whole genome shotgun (WGS) entry which is preliminary data.</text>
</comment>
<dbReference type="AlphaFoldDB" id="A0A6B0TC35"/>
<dbReference type="RefSeq" id="WP_159765139.1">
    <property type="nucleotide sequence ID" value="NZ_WUUT01000007.1"/>
</dbReference>
<keyword evidence="2" id="KW-1133">Transmembrane helix</keyword>
<organism evidence="4 5">
    <name type="scientific">Halovenus carboxidivorans</name>
    <dbReference type="NCBI Taxonomy" id="2692199"/>
    <lineage>
        <taxon>Archaea</taxon>
        <taxon>Methanobacteriati</taxon>
        <taxon>Methanobacteriota</taxon>
        <taxon>Stenosarchaea group</taxon>
        <taxon>Halobacteria</taxon>
        <taxon>Halobacteriales</taxon>
        <taxon>Haloarculaceae</taxon>
        <taxon>Halovenus</taxon>
    </lineage>
</organism>
<reference evidence="4 5" key="1">
    <citation type="submission" date="2019-12" db="EMBL/GenBank/DDBJ databases">
        <title>Isolation and characterization of three novel carbon monoxide-oxidizing members of Halobacteria from salione crusts and soils.</title>
        <authorList>
            <person name="Myers M.R."/>
            <person name="King G.M."/>
        </authorList>
    </citation>
    <scope>NUCLEOTIDE SEQUENCE [LARGE SCALE GENOMIC DNA]</scope>
    <source>
        <strain evidence="4 5">WSH3</strain>
    </source>
</reference>
<sequence>MNNAYTERSGTSDDERADTRDSDGSDGSLSIDERFDILKNERRRIVLEYLDDAGETVDVDELADHVTAVENDIDIDAITSSQRKRVYVGLYQFHLPKMSEIGVIDYDSDRGEVSLTAVGERLYHDHESSDQPQRRWYRAYLALGGLGVVAVLGAVISQAHIAVTGLFAVQTAALLLVSAYHRQTTAEDS</sequence>
<evidence type="ECO:0000313" key="5">
    <source>
        <dbReference type="Proteomes" id="UP000466535"/>
    </source>
</evidence>